<evidence type="ECO:0000313" key="3">
    <source>
        <dbReference type="Proteomes" id="UP001227317"/>
    </source>
</evidence>
<dbReference type="PROSITE" id="PS50995">
    <property type="entry name" value="HTH_MARR_2"/>
    <property type="match status" value="1"/>
</dbReference>
<evidence type="ECO:0000259" key="1">
    <source>
        <dbReference type="PROSITE" id="PS50995"/>
    </source>
</evidence>
<comment type="caution">
    <text evidence="2">The sequence shown here is derived from an EMBL/GenBank/DDBJ whole genome shotgun (WGS) entry which is preliminary data.</text>
</comment>
<organism evidence="2 3">
    <name type="scientific">Azospirillum isscasi</name>
    <dbReference type="NCBI Taxonomy" id="3053926"/>
    <lineage>
        <taxon>Bacteria</taxon>
        <taxon>Pseudomonadati</taxon>
        <taxon>Pseudomonadota</taxon>
        <taxon>Alphaproteobacteria</taxon>
        <taxon>Rhodospirillales</taxon>
        <taxon>Azospirillaceae</taxon>
        <taxon>Azospirillum</taxon>
    </lineage>
</organism>
<dbReference type="SUPFAM" id="SSF46785">
    <property type="entry name" value="Winged helix' DNA-binding domain"/>
    <property type="match status" value="1"/>
</dbReference>
<dbReference type="SMART" id="SM00347">
    <property type="entry name" value="HTH_MARR"/>
    <property type="match status" value="1"/>
</dbReference>
<dbReference type="PANTHER" id="PTHR33164">
    <property type="entry name" value="TRANSCRIPTIONAL REGULATOR, MARR FAMILY"/>
    <property type="match status" value="1"/>
</dbReference>
<dbReference type="InterPro" id="IPR039422">
    <property type="entry name" value="MarR/SlyA-like"/>
</dbReference>
<keyword evidence="3" id="KW-1185">Reference proteome</keyword>
<gene>
    <name evidence="2" type="ORF">QSG27_06820</name>
</gene>
<dbReference type="EMBL" id="JAUJFI010000021">
    <property type="protein sequence ID" value="MDQ2102404.1"/>
    <property type="molecule type" value="Genomic_DNA"/>
</dbReference>
<dbReference type="Gene3D" id="1.10.10.10">
    <property type="entry name" value="Winged helix-like DNA-binding domain superfamily/Winged helix DNA-binding domain"/>
    <property type="match status" value="1"/>
</dbReference>
<dbReference type="InterPro" id="IPR036388">
    <property type="entry name" value="WH-like_DNA-bd_sf"/>
</dbReference>
<dbReference type="InterPro" id="IPR036390">
    <property type="entry name" value="WH_DNA-bd_sf"/>
</dbReference>
<evidence type="ECO:0000313" key="2">
    <source>
        <dbReference type="EMBL" id="MDQ2102404.1"/>
    </source>
</evidence>
<name>A0ABU0WDX6_9PROT</name>
<dbReference type="RefSeq" id="WP_306704486.1">
    <property type="nucleotide sequence ID" value="NZ_JAUJFI010000021.1"/>
</dbReference>
<feature type="domain" description="HTH marR-type" evidence="1">
    <location>
        <begin position="1"/>
        <end position="134"/>
    </location>
</feature>
<dbReference type="InterPro" id="IPR000835">
    <property type="entry name" value="HTH_MarR-typ"/>
</dbReference>
<dbReference type="PANTHER" id="PTHR33164:SF43">
    <property type="entry name" value="HTH-TYPE TRANSCRIPTIONAL REPRESSOR YETL"/>
    <property type="match status" value="1"/>
</dbReference>
<accession>A0ABU0WDX6</accession>
<protein>
    <submittedName>
        <fullName evidence="2">MarR family transcriptional regulator</fullName>
    </submittedName>
</protein>
<proteinExistence type="predicted"/>
<sequence>MVKPVRVKGVASLLEQSARLIHGGGHRHGLYPAQWTALRYFAEVTPQARTAAGLMRFQNMAMSPIARTVRSLVEKGLVARQPNPRDGRSDLIELTPQGRELLRFDPRNDLEVLLRRLPSDHLASLALALQTVIQGMVEADASSDPPDEAGEDQ</sequence>
<dbReference type="Proteomes" id="UP001227317">
    <property type="component" value="Unassembled WGS sequence"/>
</dbReference>
<dbReference type="Pfam" id="PF12802">
    <property type="entry name" value="MarR_2"/>
    <property type="match status" value="1"/>
</dbReference>
<reference evidence="2 3" key="1">
    <citation type="submission" date="2023-06" db="EMBL/GenBank/DDBJ databases">
        <title>Azospirillum isscasensis sp.nov, a bacterium isolated from rhizosphere soil of rice.</title>
        <authorList>
            <person name="Wang H."/>
        </authorList>
    </citation>
    <scope>NUCLEOTIDE SEQUENCE [LARGE SCALE GENOMIC DNA]</scope>
    <source>
        <strain evidence="2 3">C340-1</strain>
    </source>
</reference>